<keyword evidence="1" id="KW-0472">Membrane</keyword>
<keyword evidence="3" id="KW-1185">Reference proteome</keyword>
<evidence type="ECO:0000313" key="2">
    <source>
        <dbReference type="EMBL" id="TVZ07095.1"/>
    </source>
</evidence>
<dbReference type="AlphaFoldDB" id="A0A6P2C993"/>
<proteinExistence type="predicted"/>
<accession>A0A6P2C993</accession>
<organism evidence="2 3">
    <name type="scientific">Trebonia kvetii</name>
    <dbReference type="NCBI Taxonomy" id="2480626"/>
    <lineage>
        <taxon>Bacteria</taxon>
        <taxon>Bacillati</taxon>
        <taxon>Actinomycetota</taxon>
        <taxon>Actinomycetes</taxon>
        <taxon>Streptosporangiales</taxon>
        <taxon>Treboniaceae</taxon>
        <taxon>Trebonia</taxon>
    </lineage>
</organism>
<dbReference type="EMBL" id="RPFW01000001">
    <property type="protein sequence ID" value="TVZ07095.1"/>
    <property type="molecule type" value="Genomic_DNA"/>
</dbReference>
<name>A0A6P2C993_9ACTN</name>
<feature type="transmembrane region" description="Helical" evidence="1">
    <location>
        <begin position="91"/>
        <end position="111"/>
    </location>
</feature>
<dbReference type="InterPro" id="IPR019051">
    <property type="entry name" value="Trp_biosyn_TM_oprn/chp"/>
</dbReference>
<reference evidence="2 3" key="1">
    <citation type="submission" date="2018-11" db="EMBL/GenBank/DDBJ databases">
        <title>Trebonia kvetii gen.nov., sp.nov., a novel acidophilic actinobacterium, and proposal of the new actinobacterial family Treboniaceae fam. nov.</title>
        <authorList>
            <person name="Rapoport D."/>
            <person name="Sagova-Mareckova M."/>
            <person name="Sedlacek I."/>
            <person name="Provaznik J."/>
            <person name="Kralova S."/>
            <person name="Pavlinic D."/>
            <person name="Benes V."/>
            <person name="Kopecky J."/>
        </authorList>
    </citation>
    <scope>NUCLEOTIDE SEQUENCE [LARGE SCALE GENOMIC DNA]</scope>
    <source>
        <strain evidence="2 3">15Tr583</strain>
    </source>
</reference>
<evidence type="ECO:0000256" key="1">
    <source>
        <dbReference type="SAM" id="Phobius"/>
    </source>
</evidence>
<keyword evidence="1" id="KW-0812">Transmembrane</keyword>
<gene>
    <name evidence="2" type="ORF">EAS64_07195</name>
</gene>
<protein>
    <submittedName>
        <fullName evidence="2">Uncharacterized protein</fullName>
    </submittedName>
</protein>
<keyword evidence="1" id="KW-1133">Transmembrane helix</keyword>
<comment type="caution">
    <text evidence="2">The sequence shown here is derived from an EMBL/GenBank/DDBJ whole genome shotgun (WGS) entry which is preliminary data.</text>
</comment>
<sequence>MITETLILAETKTPIRGKSFRDNPNFRDHLRLCPMDVTCGASDAVGETLSCANRGKLRVTSLVSAEDAARALLLRPFIPVRRKTRDWDERMRLVSGILLMIAGPVVVWSGYLREPAASACARANSINLDLGKPASCSTTPSLLWFAAGAVLLVAGLLLVLAGRRRPAGHADYHIAPIQRGE</sequence>
<feature type="transmembrane region" description="Helical" evidence="1">
    <location>
        <begin position="142"/>
        <end position="161"/>
    </location>
</feature>
<dbReference type="Proteomes" id="UP000460272">
    <property type="component" value="Unassembled WGS sequence"/>
</dbReference>
<dbReference type="Pfam" id="PF09534">
    <property type="entry name" value="Trp_oprn_chp"/>
    <property type="match status" value="1"/>
</dbReference>
<evidence type="ECO:0000313" key="3">
    <source>
        <dbReference type="Proteomes" id="UP000460272"/>
    </source>
</evidence>